<accession>A0A0B6XXG4</accession>
<name>A0A0B6XXG4_9EUPU</name>
<feature type="non-terminal residue" evidence="1">
    <location>
        <position position="95"/>
    </location>
</feature>
<proteinExistence type="predicted"/>
<protein>
    <submittedName>
        <fullName evidence="1">Uncharacterized protein</fullName>
    </submittedName>
</protein>
<feature type="non-terminal residue" evidence="1">
    <location>
        <position position="1"/>
    </location>
</feature>
<sequence>LNTAGHQLSVDSVWTVIFGCPASKPMHILSRDSADLCADAALVLLAMIRYTLNENDLTVAESPHPVAVIQFLMFLYHNLTEFQSMCASGDFIGGL</sequence>
<dbReference type="AlphaFoldDB" id="A0A0B6XXG4"/>
<organism evidence="1">
    <name type="scientific">Arion vulgaris</name>
    <dbReference type="NCBI Taxonomy" id="1028688"/>
    <lineage>
        <taxon>Eukaryota</taxon>
        <taxon>Metazoa</taxon>
        <taxon>Spiralia</taxon>
        <taxon>Lophotrochozoa</taxon>
        <taxon>Mollusca</taxon>
        <taxon>Gastropoda</taxon>
        <taxon>Heterobranchia</taxon>
        <taxon>Euthyneura</taxon>
        <taxon>Panpulmonata</taxon>
        <taxon>Eupulmonata</taxon>
        <taxon>Stylommatophora</taxon>
        <taxon>Helicina</taxon>
        <taxon>Arionoidea</taxon>
        <taxon>Arionidae</taxon>
        <taxon>Arion</taxon>
    </lineage>
</organism>
<reference evidence="1" key="1">
    <citation type="submission" date="2014-12" db="EMBL/GenBank/DDBJ databases">
        <title>Insight into the proteome of Arion vulgaris.</title>
        <authorList>
            <person name="Aradska J."/>
            <person name="Bulat T."/>
            <person name="Smidak R."/>
            <person name="Sarate P."/>
            <person name="Gangsoo J."/>
            <person name="Sialana F."/>
            <person name="Bilban M."/>
            <person name="Lubec G."/>
        </authorList>
    </citation>
    <scope>NUCLEOTIDE SEQUENCE</scope>
    <source>
        <tissue evidence="1">Skin</tissue>
    </source>
</reference>
<evidence type="ECO:0000313" key="1">
    <source>
        <dbReference type="EMBL" id="CEK48241.1"/>
    </source>
</evidence>
<gene>
    <name evidence="1" type="primary">ORF3458</name>
</gene>
<dbReference type="EMBL" id="HACG01001376">
    <property type="protein sequence ID" value="CEK48241.1"/>
    <property type="molecule type" value="Transcribed_RNA"/>
</dbReference>